<sequence>MLSPEVLLTTLFIYLINHAEAVQARIIVPSLEQLTPQPMSELSQRPWPIVGCSLAACLLIGLVYFLQSTSIALVPLILPGRPYQSIQKSEDITARPRIELHPEDHAYRSPATQYLDWRVTSDFRRPDGVLKRVYLINRLFPGPTVEARSGDTLIITVTNALPDESIALHWHGLHVANAMDGAVGISQCLVPPGGHFVYNLTITADQSGTFWYHAHSGVSRADGLYGGLVVHAPASKPNARGLTSRRGDTLHRYTYDRELLLLIGDWYHRPAGDVLEWYMDPGNFGNEPVPDSMLINGVGYFDCIMAVPARPVDCIDQQANSSFIGFESDITYRIRMVNTGALAGVSLVFDNHNLDLLQVDSVDVAHSEETSINSIGILFPGQRMDFVLRPLLQMSEKQSHMRVQLNQDSFKYANPALTPEQTFPINYHSDGVQKSPLKVHHLNIEEAPSAPSILRSIPPTAQQTHVVYTKIQKLARYSNKPFGYFNQTTWKPQQDPPYPLASIPRAKWDANQFAIATGPEPAWVDLIINNLDEGSHPFHMHGHHFYILAVHQAEFGWGSYNPFVDKIPPHLEADSDALKTDTDDAQNPNTGHNSDLYDISRAALRDTVQIPSRGYAVLRFRADNPGVWLFHCHILWHSATGMAMMIDVQGDPTGLAAHTGDGELCPRF</sequence>
<evidence type="ECO:0000259" key="8">
    <source>
        <dbReference type="Pfam" id="PF07732"/>
    </source>
</evidence>
<comment type="caution">
    <text evidence="9">The sequence shown here is derived from an EMBL/GenBank/DDBJ whole genome shotgun (WGS) entry which is preliminary data.</text>
</comment>
<reference evidence="9" key="2">
    <citation type="journal article" date="2023" name="IMA Fungus">
        <title>Comparative genomic study of the Penicillium genus elucidates a diverse pangenome and 15 lateral gene transfer events.</title>
        <authorList>
            <person name="Petersen C."/>
            <person name="Sorensen T."/>
            <person name="Nielsen M.R."/>
            <person name="Sondergaard T.E."/>
            <person name="Sorensen J.L."/>
            <person name="Fitzpatrick D.A."/>
            <person name="Frisvad J.C."/>
            <person name="Nielsen K.L."/>
        </authorList>
    </citation>
    <scope>NUCLEOTIDE SEQUENCE</scope>
    <source>
        <strain evidence="9">IBT 16849</strain>
    </source>
</reference>
<accession>A0A9W9N0N3</accession>
<keyword evidence="2" id="KW-0479">Metal-binding</keyword>
<name>A0A9W9N0N3_9EURO</name>
<dbReference type="InterPro" id="IPR002355">
    <property type="entry name" value="Cu_oxidase_Cu_BS"/>
</dbReference>
<dbReference type="EMBL" id="JAPQKP010000001">
    <property type="protein sequence ID" value="KAJ5211060.1"/>
    <property type="molecule type" value="Genomic_DNA"/>
</dbReference>
<evidence type="ECO:0000313" key="10">
    <source>
        <dbReference type="Proteomes" id="UP001150879"/>
    </source>
</evidence>
<dbReference type="PROSITE" id="PS00080">
    <property type="entry name" value="MULTICOPPER_OXIDASE2"/>
    <property type="match status" value="1"/>
</dbReference>
<dbReference type="Proteomes" id="UP001150879">
    <property type="component" value="Unassembled WGS sequence"/>
</dbReference>
<protein>
    <recommendedName>
        <fullName evidence="11">Multicopper oxidase</fullName>
    </recommendedName>
</protein>
<feature type="domain" description="Plastocyanin-like" evidence="8">
    <location>
        <begin position="125"/>
        <end position="234"/>
    </location>
</feature>
<dbReference type="Pfam" id="PF07732">
    <property type="entry name" value="Cu-oxidase_3"/>
    <property type="match status" value="1"/>
</dbReference>
<dbReference type="InterPro" id="IPR045087">
    <property type="entry name" value="Cu-oxidase_fam"/>
</dbReference>
<evidence type="ECO:0000256" key="3">
    <source>
        <dbReference type="ARBA" id="ARBA00023002"/>
    </source>
</evidence>
<feature type="chain" id="PRO_5040720897" description="Multicopper oxidase" evidence="5">
    <location>
        <begin position="22"/>
        <end position="668"/>
    </location>
</feature>
<evidence type="ECO:0000256" key="1">
    <source>
        <dbReference type="ARBA" id="ARBA00010609"/>
    </source>
</evidence>
<gene>
    <name evidence="9" type="ORF">N7472_001199</name>
</gene>
<organism evidence="9 10">
    <name type="scientific">Penicillium cf. griseofulvum</name>
    <dbReference type="NCBI Taxonomy" id="2972120"/>
    <lineage>
        <taxon>Eukaryota</taxon>
        <taxon>Fungi</taxon>
        <taxon>Dikarya</taxon>
        <taxon>Ascomycota</taxon>
        <taxon>Pezizomycotina</taxon>
        <taxon>Eurotiomycetes</taxon>
        <taxon>Eurotiomycetidae</taxon>
        <taxon>Eurotiales</taxon>
        <taxon>Aspergillaceae</taxon>
        <taxon>Penicillium</taxon>
    </lineage>
</organism>
<evidence type="ECO:0000256" key="5">
    <source>
        <dbReference type="SAM" id="SignalP"/>
    </source>
</evidence>
<reference evidence="9" key="1">
    <citation type="submission" date="2022-11" db="EMBL/GenBank/DDBJ databases">
        <authorList>
            <person name="Petersen C."/>
        </authorList>
    </citation>
    <scope>NUCLEOTIDE SEQUENCE</scope>
    <source>
        <strain evidence="9">IBT 16849</strain>
    </source>
</reference>
<keyword evidence="5" id="KW-0732">Signal</keyword>
<feature type="domain" description="Plastocyanin-like" evidence="6">
    <location>
        <begin position="259"/>
        <end position="390"/>
    </location>
</feature>
<dbReference type="AlphaFoldDB" id="A0A9W9N0N3"/>
<evidence type="ECO:0000259" key="7">
    <source>
        <dbReference type="Pfam" id="PF07731"/>
    </source>
</evidence>
<comment type="similarity">
    <text evidence="1">Belongs to the multicopper oxidase family.</text>
</comment>
<keyword evidence="3" id="KW-0560">Oxidoreductase</keyword>
<dbReference type="PANTHER" id="PTHR11709">
    <property type="entry name" value="MULTI-COPPER OXIDASE"/>
    <property type="match status" value="1"/>
</dbReference>
<proteinExistence type="inferred from homology"/>
<dbReference type="InterPro" id="IPR001117">
    <property type="entry name" value="Cu-oxidase_2nd"/>
</dbReference>
<feature type="signal peptide" evidence="5">
    <location>
        <begin position="1"/>
        <end position="21"/>
    </location>
</feature>
<dbReference type="InterPro" id="IPR011707">
    <property type="entry name" value="Cu-oxidase-like_N"/>
</dbReference>
<dbReference type="OrthoDB" id="2121828at2759"/>
<dbReference type="CDD" id="cd13910">
    <property type="entry name" value="CuRO_3_MCO_like_4"/>
    <property type="match status" value="1"/>
</dbReference>
<dbReference type="CDD" id="cd04206">
    <property type="entry name" value="CuRO_1_LCC_like"/>
    <property type="match status" value="1"/>
</dbReference>
<evidence type="ECO:0008006" key="11">
    <source>
        <dbReference type="Google" id="ProtNLM"/>
    </source>
</evidence>
<dbReference type="Pfam" id="PF00394">
    <property type="entry name" value="Cu-oxidase"/>
    <property type="match status" value="1"/>
</dbReference>
<dbReference type="Pfam" id="PF07731">
    <property type="entry name" value="Cu-oxidase_2"/>
    <property type="match status" value="1"/>
</dbReference>
<evidence type="ECO:0000313" key="9">
    <source>
        <dbReference type="EMBL" id="KAJ5211060.1"/>
    </source>
</evidence>
<keyword evidence="10" id="KW-1185">Reference proteome</keyword>
<evidence type="ECO:0000256" key="4">
    <source>
        <dbReference type="ARBA" id="ARBA00023008"/>
    </source>
</evidence>
<dbReference type="GO" id="GO:0016491">
    <property type="term" value="F:oxidoreductase activity"/>
    <property type="evidence" value="ECO:0007669"/>
    <property type="project" value="UniProtKB-KW"/>
</dbReference>
<dbReference type="SUPFAM" id="SSF49503">
    <property type="entry name" value="Cupredoxins"/>
    <property type="match status" value="3"/>
</dbReference>
<dbReference type="InterPro" id="IPR011706">
    <property type="entry name" value="Cu-oxidase_C"/>
</dbReference>
<dbReference type="Gene3D" id="2.60.40.420">
    <property type="entry name" value="Cupredoxins - blue copper proteins"/>
    <property type="match status" value="3"/>
</dbReference>
<dbReference type="InterPro" id="IPR008972">
    <property type="entry name" value="Cupredoxin"/>
</dbReference>
<evidence type="ECO:0000256" key="2">
    <source>
        <dbReference type="ARBA" id="ARBA00022723"/>
    </source>
</evidence>
<feature type="domain" description="Plastocyanin-like" evidence="7">
    <location>
        <begin position="512"/>
        <end position="649"/>
    </location>
</feature>
<evidence type="ECO:0000259" key="6">
    <source>
        <dbReference type="Pfam" id="PF00394"/>
    </source>
</evidence>
<dbReference type="PANTHER" id="PTHR11709:SF394">
    <property type="entry name" value="FI03373P-RELATED"/>
    <property type="match status" value="1"/>
</dbReference>
<dbReference type="GO" id="GO:0005507">
    <property type="term" value="F:copper ion binding"/>
    <property type="evidence" value="ECO:0007669"/>
    <property type="project" value="InterPro"/>
</dbReference>
<keyword evidence="4" id="KW-0186">Copper</keyword>